<sequence>MAFEPHDLSPDRSARDLFGARLRHHREKAGLSLRRLAEELNYSKSHLARIERAESLPYDDLPARLDTCFGTDGLFTSLYELARKEPFPRRFRRVIEIASRATVIRQYASATVPGLLQTPELALRSLRCGHPYAPDAEIEAMATARIDRQTRLALPKPPRCWFILDEAVLRRRVGSPDVMRHQMVSLIERGTSPHVTIQVLPYDAGEHAEMGGSLTLYTLPDEPLLAYLEGSRSGTIVEDRDEVVELEESYDLLKAMALSPRDSEAMIRAATEDWTPCEPPRT</sequence>
<dbReference type="Gene3D" id="1.10.260.40">
    <property type="entry name" value="lambda repressor-like DNA-binding domains"/>
    <property type="match status" value="1"/>
</dbReference>
<evidence type="ECO:0000259" key="1">
    <source>
        <dbReference type="PROSITE" id="PS50943"/>
    </source>
</evidence>
<dbReference type="InterPro" id="IPR010982">
    <property type="entry name" value="Lambda_DNA-bd_dom_sf"/>
</dbReference>
<keyword evidence="3" id="KW-1185">Reference proteome</keyword>
<dbReference type="SUPFAM" id="SSF47413">
    <property type="entry name" value="lambda repressor-like DNA-binding domains"/>
    <property type="match status" value="1"/>
</dbReference>
<dbReference type="PROSITE" id="PS50943">
    <property type="entry name" value="HTH_CROC1"/>
    <property type="match status" value="1"/>
</dbReference>
<reference evidence="2 3" key="1">
    <citation type="submission" date="2019-01" db="EMBL/GenBank/DDBJ databases">
        <title>Draft genome sequences of the type strain Streptomyces sioyaensis DSM 40032 and its novel strain, TM32, a thermotolerant antibiotics-producing actinobacterium.</title>
        <authorList>
            <person name="Nakaew N."/>
            <person name="Lumyong S."/>
            <person name="Sloan W.T."/>
            <person name="Sungthong R."/>
        </authorList>
    </citation>
    <scope>NUCLEOTIDE SEQUENCE [LARGE SCALE GENOMIC DNA]</scope>
    <source>
        <strain evidence="2 3">DSM 40032</strain>
    </source>
</reference>
<dbReference type="Pfam" id="PF19054">
    <property type="entry name" value="DUF5753"/>
    <property type="match status" value="1"/>
</dbReference>
<evidence type="ECO:0000313" key="3">
    <source>
        <dbReference type="Proteomes" id="UP000289482"/>
    </source>
</evidence>
<gene>
    <name evidence="2" type="ORF">EST54_01820</name>
</gene>
<dbReference type="GeneID" id="95776740"/>
<comment type="caution">
    <text evidence="2">The sequence shown here is derived from an EMBL/GenBank/DDBJ whole genome shotgun (WGS) entry which is preliminary data.</text>
</comment>
<dbReference type="RefSeq" id="WP_129244256.1">
    <property type="nucleotide sequence ID" value="NZ_JABZEL010000008.1"/>
</dbReference>
<dbReference type="GO" id="GO:0003677">
    <property type="term" value="F:DNA binding"/>
    <property type="evidence" value="ECO:0007669"/>
    <property type="project" value="InterPro"/>
</dbReference>
<dbReference type="InterPro" id="IPR001387">
    <property type="entry name" value="Cro/C1-type_HTH"/>
</dbReference>
<evidence type="ECO:0000313" key="2">
    <source>
        <dbReference type="EMBL" id="RXS70890.1"/>
    </source>
</evidence>
<dbReference type="EMBL" id="SDIF01000003">
    <property type="protein sequence ID" value="RXS70890.1"/>
    <property type="molecule type" value="Genomic_DNA"/>
</dbReference>
<organism evidence="2 3">
    <name type="scientific">Streptomyces sioyaensis</name>
    <dbReference type="NCBI Taxonomy" id="67364"/>
    <lineage>
        <taxon>Bacteria</taxon>
        <taxon>Bacillati</taxon>
        <taxon>Actinomycetota</taxon>
        <taxon>Actinomycetes</taxon>
        <taxon>Kitasatosporales</taxon>
        <taxon>Streptomycetaceae</taxon>
        <taxon>Streptomyces</taxon>
    </lineage>
</organism>
<dbReference type="CDD" id="cd00093">
    <property type="entry name" value="HTH_XRE"/>
    <property type="match status" value="1"/>
</dbReference>
<dbReference type="InterPro" id="IPR043917">
    <property type="entry name" value="DUF5753"/>
</dbReference>
<dbReference type="SMART" id="SM00530">
    <property type="entry name" value="HTH_XRE"/>
    <property type="match status" value="1"/>
</dbReference>
<proteinExistence type="predicted"/>
<dbReference type="Proteomes" id="UP000289482">
    <property type="component" value="Unassembled WGS sequence"/>
</dbReference>
<accession>A0A4Q1RBK6</accession>
<protein>
    <submittedName>
        <fullName evidence="2">XRE family transcriptional regulator</fullName>
    </submittedName>
</protein>
<dbReference type="Pfam" id="PF13560">
    <property type="entry name" value="HTH_31"/>
    <property type="match status" value="1"/>
</dbReference>
<name>A0A4Q1RBK6_9ACTN</name>
<feature type="domain" description="HTH cro/C1-type" evidence="1">
    <location>
        <begin position="22"/>
        <end position="57"/>
    </location>
</feature>
<dbReference type="AlphaFoldDB" id="A0A4Q1RBK6"/>